<dbReference type="RefSeq" id="WP_344006968.1">
    <property type="nucleotide sequence ID" value="NZ_BAAAMY010000004.1"/>
</dbReference>
<name>A0ABN2PEG0_9ACTN</name>
<sequence>MTTLADLTLVDLVVLGVVVLAFAAALRRGGGLLAGVGAAIGTLVVAWVAVAATATWGPAVAERAVRHTALLEVAPVPHRALRDAERLVGDAVR</sequence>
<gene>
    <name evidence="2" type="ORF">GCM10009737_21510</name>
</gene>
<evidence type="ECO:0000313" key="3">
    <source>
        <dbReference type="Proteomes" id="UP001501612"/>
    </source>
</evidence>
<dbReference type="Proteomes" id="UP001501612">
    <property type="component" value="Unassembled WGS sequence"/>
</dbReference>
<feature type="transmembrane region" description="Helical" evidence="1">
    <location>
        <begin position="7"/>
        <end position="26"/>
    </location>
</feature>
<keyword evidence="3" id="KW-1185">Reference proteome</keyword>
<accession>A0ABN2PEG0</accession>
<evidence type="ECO:0008006" key="4">
    <source>
        <dbReference type="Google" id="ProtNLM"/>
    </source>
</evidence>
<evidence type="ECO:0000313" key="2">
    <source>
        <dbReference type="EMBL" id="GAA1919647.1"/>
    </source>
</evidence>
<comment type="caution">
    <text evidence="2">The sequence shown here is derived from an EMBL/GenBank/DDBJ whole genome shotgun (WGS) entry which is preliminary data.</text>
</comment>
<organism evidence="2 3">
    <name type="scientific">Nocardioides lentus</name>
    <dbReference type="NCBI Taxonomy" id="338077"/>
    <lineage>
        <taxon>Bacteria</taxon>
        <taxon>Bacillati</taxon>
        <taxon>Actinomycetota</taxon>
        <taxon>Actinomycetes</taxon>
        <taxon>Propionibacteriales</taxon>
        <taxon>Nocardioidaceae</taxon>
        <taxon>Nocardioides</taxon>
    </lineage>
</organism>
<protein>
    <recommendedName>
        <fullName evidence="4">Colicin V production protein</fullName>
    </recommendedName>
</protein>
<dbReference type="EMBL" id="BAAAMY010000004">
    <property type="protein sequence ID" value="GAA1919647.1"/>
    <property type="molecule type" value="Genomic_DNA"/>
</dbReference>
<reference evidence="2 3" key="1">
    <citation type="journal article" date="2019" name="Int. J. Syst. Evol. Microbiol.">
        <title>The Global Catalogue of Microorganisms (GCM) 10K type strain sequencing project: providing services to taxonomists for standard genome sequencing and annotation.</title>
        <authorList>
            <consortium name="The Broad Institute Genomics Platform"/>
            <consortium name="The Broad Institute Genome Sequencing Center for Infectious Disease"/>
            <person name="Wu L."/>
            <person name="Ma J."/>
        </authorList>
    </citation>
    <scope>NUCLEOTIDE SEQUENCE [LARGE SCALE GENOMIC DNA]</scope>
    <source>
        <strain evidence="2 3">JCM 14046</strain>
    </source>
</reference>
<proteinExistence type="predicted"/>
<keyword evidence="1" id="KW-1133">Transmembrane helix</keyword>
<keyword evidence="1" id="KW-0472">Membrane</keyword>
<feature type="transmembrane region" description="Helical" evidence="1">
    <location>
        <begin position="32"/>
        <end position="56"/>
    </location>
</feature>
<keyword evidence="1" id="KW-0812">Transmembrane</keyword>
<evidence type="ECO:0000256" key="1">
    <source>
        <dbReference type="SAM" id="Phobius"/>
    </source>
</evidence>